<keyword evidence="2" id="KW-1185">Reference proteome</keyword>
<accession>A0A7J8ZM23</accession>
<comment type="caution">
    <text evidence="1">The sequence shown here is derived from an EMBL/GenBank/DDBJ whole genome shotgun (WGS) entry which is preliminary data.</text>
</comment>
<dbReference type="AlphaFoldDB" id="A0A7J8ZM23"/>
<dbReference type="EMBL" id="JABEZV010000006">
    <property type="protein sequence ID" value="MBA0712359.1"/>
    <property type="molecule type" value="Genomic_DNA"/>
</dbReference>
<sequence length="117" mass="13221">MKAYIKSISEKAWLVVLTRWEPSMMDIENGKLANLEVLWNVKGENFANANSKALYAILCGAFALGEEYSNTKLVRKVLRSLLETFSIKVTAIEEANDLESLIIDELIGFFSNFQDEP</sequence>
<name>A0A7J8ZM23_9ROSI</name>
<protein>
    <submittedName>
        <fullName evidence="1">Uncharacterized protein</fullName>
    </submittedName>
</protein>
<proteinExistence type="predicted"/>
<reference evidence="1 2" key="1">
    <citation type="journal article" date="2019" name="Genome Biol. Evol.">
        <title>Insights into the evolution of the New World diploid cottons (Gossypium, subgenus Houzingenia) based on genome sequencing.</title>
        <authorList>
            <person name="Grover C.E."/>
            <person name="Arick M.A. 2nd"/>
            <person name="Thrash A."/>
            <person name="Conover J.L."/>
            <person name="Sanders W.S."/>
            <person name="Peterson D.G."/>
            <person name="Frelichowski J.E."/>
            <person name="Scheffler J.A."/>
            <person name="Scheffler B.E."/>
            <person name="Wendel J.F."/>
        </authorList>
    </citation>
    <scope>NUCLEOTIDE SEQUENCE [LARGE SCALE GENOMIC DNA]</scope>
    <source>
        <strain evidence="1">4</strain>
        <tissue evidence="1">Leaf</tissue>
    </source>
</reference>
<evidence type="ECO:0000313" key="2">
    <source>
        <dbReference type="Proteomes" id="UP000593574"/>
    </source>
</evidence>
<organism evidence="1 2">
    <name type="scientific">Gossypium laxum</name>
    <dbReference type="NCBI Taxonomy" id="34288"/>
    <lineage>
        <taxon>Eukaryota</taxon>
        <taxon>Viridiplantae</taxon>
        <taxon>Streptophyta</taxon>
        <taxon>Embryophyta</taxon>
        <taxon>Tracheophyta</taxon>
        <taxon>Spermatophyta</taxon>
        <taxon>Magnoliopsida</taxon>
        <taxon>eudicotyledons</taxon>
        <taxon>Gunneridae</taxon>
        <taxon>Pentapetalae</taxon>
        <taxon>rosids</taxon>
        <taxon>malvids</taxon>
        <taxon>Malvales</taxon>
        <taxon>Malvaceae</taxon>
        <taxon>Malvoideae</taxon>
        <taxon>Gossypium</taxon>
    </lineage>
</organism>
<dbReference type="Proteomes" id="UP000593574">
    <property type="component" value="Unassembled WGS sequence"/>
</dbReference>
<gene>
    <name evidence="1" type="ORF">Golax_011466</name>
</gene>
<evidence type="ECO:0000313" key="1">
    <source>
        <dbReference type="EMBL" id="MBA0712359.1"/>
    </source>
</evidence>